<dbReference type="AlphaFoldDB" id="A0A4R5MPP1"/>
<sequence length="284" mass="33302">MWFNKKKDQEEPLELLIVSIKNAQISSISNFNSFQSRAESSLKMTIDAIKLGIINKDISFSLNTGDFPVGNIQPNNFYYCCDCKENLSTVFPDFIFDHWQQAGIEDYNLTVQKIIDASSRPFIHNKMLWIGNVKTNATRKKITEYTKQFPDLIEAYDTCVDQHVSGSKKVPYISLSDHTKYKYLIDIEGRGYSGRIKLLLHTKRLLFIQERRWKSYYHFELEPYRHFIPVKNDMSDLISQIEFVEQQGLTYYETIVNNAFDFAIENLKYDVAIKRIQNLINNKL</sequence>
<name>A0A4R5MPP1_9SPHI</name>
<dbReference type="RefSeq" id="WP_133261241.1">
    <property type="nucleotide sequence ID" value="NZ_SJCY01000002.1"/>
</dbReference>
<evidence type="ECO:0000256" key="1">
    <source>
        <dbReference type="ARBA" id="ARBA00022679"/>
    </source>
</evidence>
<keyword evidence="4" id="KW-1185">Reference proteome</keyword>
<gene>
    <name evidence="3" type="ORF">EZJ43_03255</name>
</gene>
<evidence type="ECO:0000313" key="4">
    <source>
        <dbReference type="Proteomes" id="UP000295668"/>
    </source>
</evidence>
<dbReference type="SMART" id="SM00672">
    <property type="entry name" value="CAP10"/>
    <property type="match status" value="1"/>
</dbReference>
<feature type="domain" description="Glycosyl transferase CAP10" evidence="2">
    <location>
        <begin position="57"/>
        <end position="270"/>
    </location>
</feature>
<organism evidence="3 4">
    <name type="scientific">Pedobacter changchengzhani</name>
    <dbReference type="NCBI Taxonomy" id="2529274"/>
    <lineage>
        <taxon>Bacteria</taxon>
        <taxon>Pseudomonadati</taxon>
        <taxon>Bacteroidota</taxon>
        <taxon>Sphingobacteriia</taxon>
        <taxon>Sphingobacteriales</taxon>
        <taxon>Sphingobacteriaceae</taxon>
        <taxon>Pedobacter</taxon>
    </lineage>
</organism>
<dbReference type="Pfam" id="PF05686">
    <property type="entry name" value="Glyco_transf_90"/>
    <property type="match status" value="1"/>
</dbReference>
<keyword evidence="1" id="KW-0808">Transferase</keyword>
<dbReference type="InterPro" id="IPR051091">
    <property type="entry name" value="O-Glucosyltr/Glycosyltrsf_90"/>
</dbReference>
<proteinExistence type="predicted"/>
<comment type="caution">
    <text evidence="3">The sequence shown here is derived from an EMBL/GenBank/DDBJ whole genome shotgun (WGS) entry which is preliminary data.</text>
</comment>
<dbReference type="PANTHER" id="PTHR12203">
    <property type="entry name" value="KDEL LYS-ASP-GLU-LEU CONTAINING - RELATED"/>
    <property type="match status" value="1"/>
</dbReference>
<accession>A0A4R5MPP1</accession>
<dbReference type="EMBL" id="SJCY01000002">
    <property type="protein sequence ID" value="TDG37149.1"/>
    <property type="molecule type" value="Genomic_DNA"/>
</dbReference>
<evidence type="ECO:0000259" key="2">
    <source>
        <dbReference type="SMART" id="SM00672"/>
    </source>
</evidence>
<dbReference type="InterPro" id="IPR006598">
    <property type="entry name" value="CAP10"/>
</dbReference>
<dbReference type="Proteomes" id="UP000295668">
    <property type="component" value="Unassembled WGS sequence"/>
</dbReference>
<evidence type="ECO:0000313" key="3">
    <source>
        <dbReference type="EMBL" id="TDG37149.1"/>
    </source>
</evidence>
<dbReference type="PANTHER" id="PTHR12203:SF35">
    <property type="entry name" value="PROTEIN O-GLUCOSYLTRANSFERASE 1"/>
    <property type="match status" value="1"/>
</dbReference>
<reference evidence="3 4" key="1">
    <citation type="submission" date="2019-02" db="EMBL/GenBank/DDBJ databases">
        <title>Pedobacter sp. nov., a novel speices isolated from soil of pinguins habitat in Antarcitica.</title>
        <authorList>
            <person name="He R.-H."/>
        </authorList>
    </citation>
    <scope>NUCLEOTIDE SEQUENCE [LARGE SCALE GENOMIC DNA]</scope>
    <source>
        <strain evidence="3 4">E01020</strain>
    </source>
</reference>
<dbReference type="OrthoDB" id="767964at2"/>
<protein>
    <recommendedName>
        <fullName evidence="2">Glycosyl transferase CAP10 domain-containing protein</fullName>
    </recommendedName>
</protein>
<dbReference type="GO" id="GO:0016740">
    <property type="term" value="F:transferase activity"/>
    <property type="evidence" value="ECO:0007669"/>
    <property type="project" value="UniProtKB-KW"/>
</dbReference>